<reference evidence="2 3" key="1">
    <citation type="submission" date="2021-03" db="EMBL/GenBank/DDBJ databases">
        <authorList>
            <person name="Kanchanasin P."/>
            <person name="Saeng-In P."/>
            <person name="Phongsopitanun W."/>
            <person name="Yuki M."/>
            <person name="Kudo T."/>
            <person name="Ohkuma M."/>
            <person name="Tanasupawat S."/>
        </authorList>
    </citation>
    <scope>NUCLEOTIDE SEQUENCE [LARGE SCALE GENOMIC DNA]</scope>
    <source>
        <strain evidence="2 3">L46</strain>
    </source>
</reference>
<protein>
    <recommendedName>
        <fullName evidence="4">Integral membrane protein</fullName>
    </recommendedName>
</protein>
<comment type="caution">
    <text evidence="2">The sequence shown here is derived from an EMBL/GenBank/DDBJ whole genome shotgun (WGS) entry which is preliminary data.</text>
</comment>
<gene>
    <name evidence="2" type="ORF">J4557_07260</name>
</gene>
<keyword evidence="1" id="KW-1133">Transmembrane helix</keyword>
<dbReference type="Proteomes" id="UP000666915">
    <property type="component" value="Unassembled WGS sequence"/>
</dbReference>
<feature type="transmembrane region" description="Helical" evidence="1">
    <location>
        <begin position="126"/>
        <end position="143"/>
    </location>
</feature>
<feature type="transmembrane region" description="Helical" evidence="1">
    <location>
        <begin position="59"/>
        <end position="75"/>
    </location>
</feature>
<organism evidence="2 3">
    <name type="scientific">Actinomadura nitritigenes</name>
    <dbReference type="NCBI Taxonomy" id="134602"/>
    <lineage>
        <taxon>Bacteria</taxon>
        <taxon>Bacillati</taxon>
        <taxon>Actinomycetota</taxon>
        <taxon>Actinomycetes</taxon>
        <taxon>Streptosporangiales</taxon>
        <taxon>Thermomonosporaceae</taxon>
        <taxon>Actinomadura</taxon>
    </lineage>
</organism>
<keyword evidence="1" id="KW-0472">Membrane</keyword>
<evidence type="ECO:0000313" key="3">
    <source>
        <dbReference type="Proteomes" id="UP000666915"/>
    </source>
</evidence>
<evidence type="ECO:0000313" key="2">
    <source>
        <dbReference type="EMBL" id="MBO2437315.1"/>
    </source>
</evidence>
<evidence type="ECO:0008006" key="4">
    <source>
        <dbReference type="Google" id="ProtNLM"/>
    </source>
</evidence>
<feature type="transmembrane region" description="Helical" evidence="1">
    <location>
        <begin position="163"/>
        <end position="182"/>
    </location>
</feature>
<dbReference type="EMBL" id="JAGEOK010000004">
    <property type="protein sequence ID" value="MBO2437315.1"/>
    <property type="molecule type" value="Genomic_DNA"/>
</dbReference>
<proteinExistence type="predicted"/>
<name>A0ABS3QU20_9ACTN</name>
<dbReference type="RefSeq" id="WP_208265654.1">
    <property type="nucleotide sequence ID" value="NZ_BAAAGM010000045.1"/>
</dbReference>
<feature type="transmembrane region" description="Helical" evidence="1">
    <location>
        <begin position="95"/>
        <end position="114"/>
    </location>
</feature>
<keyword evidence="3" id="KW-1185">Reference proteome</keyword>
<sequence length="248" mass="25988">MRASALYPPPVRERWGAEIDCALRDAGPRAWPDTLAGAARLWLHPTDWPESRTGQTRRTVAVALFAVLALSTLLLRAVEPSRTLTADPGHPATSLWLAPVLLGAALAAPLPPLWRRTVLRDLAVQAVRTMTAPALAVLAMLLIAKTGALEHPPAPIDAALFAYYWATLAFTAYRLCTLIARAARTAALPSTRRLTVALALTGTGLAAAAAQSAATAVPATLALAALSLPTLLTAHDLATSTGTPLSRP</sequence>
<feature type="transmembrane region" description="Helical" evidence="1">
    <location>
        <begin position="194"/>
        <end position="213"/>
    </location>
</feature>
<evidence type="ECO:0000256" key="1">
    <source>
        <dbReference type="SAM" id="Phobius"/>
    </source>
</evidence>
<keyword evidence="1" id="KW-0812">Transmembrane</keyword>
<accession>A0ABS3QU20</accession>